<keyword evidence="1" id="KW-1133">Transmembrane helix</keyword>
<dbReference type="Proteomes" id="UP000004810">
    <property type="component" value="Unassembled WGS sequence"/>
</dbReference>
<sequence length="75" mass="8642">MFSVFIDLPAISLVMAFHLHISSLNFASSKSKKKFICRTFLYCMFNETGNGSSLRINCFIYCDSVFFCSEEKDFL</sequence>
<evidence type="ECO:0000256" key="1">
    <source>
        <dbReference type="SAM" id="Phobius"/>
    </source>
</evidence>
<reference evidence="3" key="1">
    <citation type="submission" date="2012-08" db="EMBL/GenBank/DDBJ databases">
        <title>The Genome Sequence of Wuchereria bancrofti.</title>
        <authorList>
            <person name="Nutman T.B."/>
            <person name="Fink D.L."/>
            <person name="Russ C."/>
            <person name="Young S."/>
            <person name="Zeng Q."/>
            <person name="Koehrsen M."/>
            <person name="Alvarado L."/>
            <person name="Berlin A."/>
            <person name="Chapman S.B."/>
            <person name="Chen Z."/>
            <person name="Freedman E."/>
            <person name="Gellesch M."/>
            <person name="Goldberg J."/>
            <person name="Griggs A."/>
            <person name="Gujja S."/>
            <person name="Heilman E.R."/>
            <person name="Heiman D."/>
            <person name="Hepburn T."/>
            <person name="Howarth C."/>
            <person name="Jen D."/>
            <person name="Larson L."/>
            <person name="Lewis B."/>
            <person name="Mehta T."/>
            <person name="Park D."/>
            <person name="Pearson M."/>
            <person name="Roberts A."/>
            <person name="Saif S."/>
            <person name="Shea T."/>
            <person name="Shenoy N."/>
            <person name="Sisk P."/>
            <person name="Stolte C."/>
            <person name="Sykes S."/>
            <person name="Walk T."/>
            <person name="White J."/>
            <person name="Yandava C."/>
            <person name="Haas B."/>
            <person name="Henn M.R."/>
            <person name="Nusbaum C."/>
            <person name="Birren B."/>
        </authorList>
    </citation>
    <scope>NUCLEOTIDE SEQUENCE [LARGE SCALE GENOMIC DNA]</scope>
    <source>
        <strain evidence="3">NA</strain>
    </source>
</reference>
<accession>J9BL04</accession>
<protein>
    <submittedName>
        <fullName evidence="2">Uncharacterized protein</fullName>
    </submittedName>
</protein>
<evidence type="ECO:0000313" key="2">
    <source>
        <dbReference type="EMBL" id="EJW88155.1"/>
    </source>
</evidence>
<name>J9BL04_WUCBA</name>
<feature type="non-terminal residue" evidence="2">
    <location>
        <position position="75"/>
    </location>
</feature>
<organism evidence="2 3">
    <name type="scientific">Wuchereria bancrofti</name>
    <dbReference type="NCBI Taxonomy" id="6293"/>
    <lineage>
        <taxon>Eukaryota</taxon>
        <taxon>Metazoa</taxon>
        <taxon>Ecdysozoa</taxon>
        <taxon>Nematoda</taxon>
        <taxon>Chromadorea</taxon>
        <taxon>Rhabditida</taxon>
        <taxon>Spirurina</taxon>
        <taxon>Spiruromorpha</taxon>
        <taxon>Filarioidea</taxon>
        <taxon>Onchocercidae</taxon>
        <taxon>Wuchereria</taxon>
    </lineage>
</organism>
<dbReference type="AlphaFoldDB" id="J9BL04"/>
<dbReference type="EMBL" id="ADBV01000189">
    <property type="protein sequence ID" value="EJW88155.1"/>
    <property type="molecule type" value="Genomic_DNA"/>
</dbReference>
<keyword evidence="1" id="KW-0812">Transmembrane</keyword>
<proteinExistence type="predicted"/>
<gene>
    <name evidence="2" type="ORF">WUBG_00935</name>
</gene>
<evidence type="ECO:0000313" key="3">
    <source>
        <dbReference type="Proteomes" id="UP000004810"/>
    </source>
</evidence>
<keyword evidence="1" id="KW-0472">Membrane</keyword>
<feature type="transmembrane region" description="Helical" evidence="1">
    <location>
        <begin position="6"/>
        <end position="26"/>
    </location>
</feature>
<comment type="caution">
    <text evidence="2">The sequence shown here is derived from an EMBL/GenBank/DDBJ whole genome shotgun (WGS) entry which is preliminary data.</text>
</comment>